<organism evidence="3 4">
    <name type="scientific">Magnetofaba australis IT-1</name>
    <dbReference type="NCBI Taxonomy" id="1434232"/>
    <lineage>
        <taxon>Bacteria</taxon>
        <taxon>Pseudomonadati</taxon>
        <taxon>Pseudomonadota</taxon>
        <taxon>Magnetococcia</taxon>
        <taxon>Magnetococcales</taxon>
        <taxon>Magnetococcaceae</taxon>
        <taxon>Magnetofaba</taxon>
    </lineage>
</organism>
<accession>A0A1Y2K551</accession>
<reference evidence="3 4" key="1">
    <citation type="journal article" date="2016" name="BMC Genomics">
        <title>Combined genomic and structural analyses of a cultured magnetotactic bacterium reveals its niche adaptation to a dynamic environment.</title>
        <authorList>
            <person name="Araujo A.C."/>
            <person name="Morillo V."/>
            <person name="Cypriano J."/>
            <person name="Teixeira L.C."/>
            <person name="Leao P."/>
            <person name="Lyra S."/>
            <person name="Almeida L.G."/>
            <person name="Bazylinski D.A."/>
            <person name="Vasconcellos A.T."/>
            <person name="Abreu F."/>
            <person name="Lins U."/>
        </authorList>
    </citation>
    <scope>NUCLEOTIDE SEQUENCE [LARGE SCALE GENOMIC DNA]</scope>
    <source>
        <strain evidence="3 4">IT-1</strain>
    </source>
</reference>
<dbReference type="GO" id="GO:0046872">
    <property type="term" value="F:metal ion binding"/>
    <property type="evidence" value="ECO:0007669"/>
    <property type="project" value="UniProtKB-KW"/>
</dbReference>
<evidence type="ECO:0000313" key="4">
    <source>
        <dbReference type="Proteomes" id="UP000194003"/>
    </source>
</evidence>
<evidence type="ECO:0000313" key="3">
    <source>
        <dbReference type="EMBL" id="OSM04801.1"/>
    </source>
</evidence>
<comment type="caution">
    <text evidence="3">The sequence shown here is derived from an EMBL/GenBank/DDBJ whole genome shotgun (WGS) entry which is preliminary data.</text>
</comment>
<dbReference type="Proteomes" id="UP000194003">
    <property type="component" value="Unassembled WGS sequence"/>
</dbReference>
<keyword evidence="1" id="KW-0479">Metal-binding</keyword>
<dbReference type="RefSeq" id="WP_158089343.1">
    <property type="nucleotide sequence ID" value="NZ_LVJN01000018.1"/>
</dbReference>
<dbReference type="OrthoDB" id="86160at2"/>
<dbReference type="InterPro" id="IPR005000">
    <property type="entry name" value="Aldolase/citrate-lyase_domain"/>
</dbReference>
<dbReference type="GO" id="GO:0003824">
    <property type="term" value="F:catalytic activity"/>
    <property type="evidence" value="ECO:0007669"/>
    <property type="project" value="InterPro"/>
</dbReference>
<dbReference type="Pfam" id="PF03328">
    <property type="entry name" value="HpcH_HpaI"/>
    <property type="match status" value="1"/>
</dbReference>
<dbReference type="AlphaFoldDB" id="A0A1Y2K551"/>
<proteinExistence type="predicted"/>
<dbReference type="STRING" id="1434232.MAIT1_02894"/>
<protein>
    <recommendedName>
        <fullName evidence="2">HpcH/HpaI aldolase/citrate lyase domain-containing protein</fullName>
    </recommendedName>
</protein>
<dbReference type="InterPro" id="IPR015813">
    <property type="entry name" value="Pyrv/PenolPyrv_kinase-like_dom"/>
</dbReference>
<name>A0A1Y2K551_9PROT</name>
<gene>
    <name evidence="3" type="ORF">MAIT1_02894</name>
</gene>
<sequence>MFGAEGRLYEQLCLLRDEFGLEGVKAEYEAEGSSFADLVRLRRVTLKAGVPMFLKIGGPEAVSDIRSALEVGVDGLIAPMVESRFGLKKFVAAYHKIYGDYRIHLSFNLETRNAVEELDDLLEFAPGRVDNVTVGRSDLAASFEREEVTPDSAFILDLVESVSERILPTGLTMTMGGSLSQMSMDLLKQRPKLCAAVSRLETRKVILPTENFVHNPNAIQQALKFEELYILAKRDVHNTYIDAEINRLTQLQRRK</sequence>
<dbReference type="EMBL" id="LVJN01000018">
    <property type="protein sequence ID" value="OSM04801.1"/>
    <property type="molecule type" value="Genomic_DNA"/>
</dbReference>
<evidence type="ECO:0000259" key="2">
    <source>
        <dbReference type="Pfam" id="PF03328"/>
    </source>
</evidence>
<evidence type="ECO:0000256" key="1">
    <source>
        <dbReference type="ARBA" id="ARBA00022723"/>
    </source>
</evidence>
<keyword evidence="4" id="KW-1185">Reference proteome</keyword>
<feature type="domain" description="HpcH/HpaI aldolase/citrate lyase" evidence="2">
    <location>
        <begin position="63"/>
        <end position="146"/>
    </location>
</feature>
<dbReference type="SUPFAM" id="SSF51621">
    <property type="entry name" value="Phosphoenolpyruvate/pyruvate domain"/>
    <property type="match status" value="1"/>
</dbReference>